<name>A0A1C3WDB8_9HYPH</name>
<feature type="transmembrane region" description="Helical" evidence="7">
    <location>
        <begin position="144"/>
        <end position="162"/>
    </location>
</feature>
<feature type="transmembrane region" description="Helical" evidence="7">
    <location>
        <begin position="102"/>
        <end position="124"/>
    </location>
</feature>
<evidence type="ECO:0000256" key="7">
    <source>
        <dbReference type="SAM" id="Phobius"/>
    </source>
</evidence>
<evidence type="ECO:0000256" key="3">
    <source>
        <dbReference type="ARBA" id="ARBA00022692"/>
    </source>
</evidence>
<gene>
    <name evidence="8" type="ORF">GA0061102_102728</name>
</gene>
<dbReference type="PANTHER" id="PTHR45649:SF26">
    <property type="entry name" value="OS04G0435100 PROTEIN"/>
    <property type="match status" value="1"/>
</dbReference>
<dbReference type="AlphaFoldDB" id="A0A1C3WDB8"/>
<dbReference type="OrthoDB" id="7065842at2"/>
<dbReference type="PIRSF" id="PIRSF006060">
    <property type="entry name" value="AA_transporter"/>
    <property type="match status" value="1"/>
</dbReference>
<evidence type="ECO:0000313" key="9">
    <source>
        <dbReference type="Proteomes" id="UP000199435"/>
    </source>
</evidence>
<evidence type="ECO:0000313" key="8">
    <source>
        <dbReference type="EMBL" id="SCB37931.1"/>
    </source>
</evidence>
<dbReference type="Gene3D" id="1.20.1740.10">
    <property type="entry name" value="Amino acid/polyamine transporter I"/>
    <property type="match status" value="1"/>
</dbReference>
<feature type="region of interest" description="Disordered" evidence="6">
    <location>
        <begin position="1"/>
        <end position="20"/>
    </location>
</feature>
<dbReference type="Proteomes" id="UP000199435">
    <property type="component" value="Unassembled WGS sequence"/>
</dbReference>
<accession>A0A1C3WDB8</accession>
<dbReference type="PANTHER" id="PTHR45649">
    <property type="entry name" value="AMINO-ACID PERMEASE BAT1"/>
    <property type="match status" value="1"/>
</dbReference>
<proteinExistence type="predicted"/>
<keyword evidence="4 7" id="KW-1133">Transmembrane helix</keyword>
<keyword evidence="5 7" id="KW-0472">Membrane</keyword>
<feature type="transmembrane region" description="Helical" evidence="7">
    <location>
        <begin position="311"/>
        <end position="336"/>
    </location>
</feature>
<feature type="transmembrane region" description="Helical" evidence="7">
    <location>
        <begin position="357"/>
        <end position="378"/>
    </location>
</feature>
<evidence type="ECO:0000256" key="1">
    <source>
        <dbReference type="ARBA" id="ARBA00004141"/>
    </source>
</evidence>
<reference evidence="9" key="1">
    <citation type="submission" date="2016-08" db="EMBL/GenBank/DDBJ databases">
        <authorList>
            <person name="Varghese N."/>
            <person name="Submissions Spin"/>
        </authorList>
    </citation>
    <scope>NUCLEOTIDE SEQUENCE [LARGE SCALE GENOMIC DNA]</scope>
    <source>
        <strain evidence="9">HAMBI 2971</strain>
    </source>
</reference>
<sequence>MENRGKIQSCGTQPQGSEHDTLKRDVTPFQSFAVAFGFVSIATGIFTAYGAMLSTSGPVGIWTWPIVVVGQLMVAFILGSLAARIPVTGYVYQWASRITNPVFGWIMGWISFTFLAVVLCAVDYTIASTVLPVLFGYEGTANNAWLITSLVIIVQAGMIAFSTKFTQKFNAVAVTIQLVGMIGLIILLFTVGYINNELDFANLFSTGKVSAEGYYSFGGLTSVGPWIMGTLLGAFTIVGFESAANLAEETREPARVVPKAMWQAVLSLGIIGMLFLIAVTALLGDPTTLETSGTPTADVIARVLGPVLGNFLLVLVVISIFSCGLVILLSGTRLVWAMSRDERFPGWQQLHKISPTLKTPVNATIFVGLIGEVVLAIFSQDTDALFVLFSAATLLPAIIYAVSVLMYALKRKELPPSHGFTLGAWEGPVLIFAIAWLAFELALFRDASFAKPWFYVAVMFALGAVYLTYLLATRGAKGMKMPELIAIDSILDADRGADFSATPAE</sequence>
<evidence type="ECO:0000256" key="6">
    <source>
        <dbReference type="SAM" id="MobiDB-lite"/>
    </source>
</evidence>
<dbReference type="STRING" id="411945.GA0061102_102728"/>
<keyword evidence="3 7" id="KW-0812">Transmembrane</keyword>
<feature type="transmembrane region" description="Helical" evidence="7">
    <location>
        <begin position="59"/>
        <end position="81"/>
    </location>
</feature>
<feature type="transmembrane region" description="Helical" evidence="7">
    <location>
        <begin position="32"/>
        <end position="53"/>
    </location>
</feature>
<dbReference type="InterPro" id="IPR002293">
    <property type="entry name" value="AA/rel_permease1"/>
</dbReference>
<evidence type="ECO:0000256" key="4">
    <source>
        <dbReference type="ARBA" id="ARBA00022989"/>
    </source>
</evidence>
<evidence type="ECO:0000256" key="2">
    <source>
        <dbReference type="ARBA" id="ARBA00022448"/>
    </source>
</evidence>
<keyword evidence="2" id="KW-0813">Transport</keyword>
<feature type="transmembrane region" description="Helical" evidence="7">
    <location>
        <begin position="453"/>
        <end position="472"/>
    </location>
</feature>
<feature type="transmembrane region" description="Helical" evidence="7">
    <location>
        <begin position="169"/>
        <end position="194"/>
    </location>
</feature>
<evidence type="ECO:0000256" key="5">
    <source>
        <dbReference type="ARBA" id="ARBA00023136"/>
    </source>
</evidence>
<comment type="subcellular location">
    <subcellularLocation>
        <location evidence="1">Membrane</location>
        <topology evidence="1">Multi-pass membrane protein</topology>
    </subcellularLocation>
</comment>
<feature type="transmembrane region" description="Helical" evidence="7">
    <location>
        <begin position="214"/>
        <end position="240"/>
    </location>
</feature>
<feature type="transmembrane region" description="Helical" evidence="7">
    <location>
        <begin position="420"/>
        <end position="441"/>
    </location>
</feature>
<dbReference type="GO" id="GO:0016020">
    <property type="term" value="C:membrane"/>
    <property type="evidence" value="ECO:0007669"/>
    <property type="project" value="UniProtKB-SubCell"/>
</dbReference>
<feature type="transmembrane region" description="Helical" evidence="7">
    <location>
        <begin position="384"/>
        <end position="408"/>
    </location>
</feature>
<protein>
    <submittedName>
        <fullName evidence="8">Amino acid/polyamine/organocation transporter, APC superfamily (TC 2.A.3)</fullName>
    </submittedName>
</protein>
<keyword evidence="9" id="KW-1185">Reference proteome</keyword>
<dbReference type="GO" id="GO:0022857">
    <property type="term" value="F:transmembrane transporter activity"/>
    <property type="evidence" value="ECO:0007669"/>
    <property type="project" value="InterPro"/>
</dbReference>
<dbReference type="RefSeq" id="WP_092852622.1">
    <property type="nucleotide sequence ID" value="NZ_FMAH01000027.1"/>
</dbReference>
<dbReference type="Pfam" id="PF13520">
    <property type="entry name" value="AA_permease_2"/>
    <property type="match status" value="1"/>
</dbReference>
<organism evidence="8 9">
    <name type="scientific">Rhizobium miluonense</name>
    <dbReference type="NCBI Taxonomy" id="411945"/>
    <lineage>
        <taxon>Bacteria</taxon>
        <taxon>Pseudomonadati</taxon>
        <taxon>Pseudomonadota</taxon>
        <taxon>Alphaproteobacteria</taxon>
        <taxon>Hyphomicrobiales</taxon>
        <taxon>Rhizobiaceae</taxon>
        <taxon>Rhizobium/Agrobacterium group</taxon>
        <taxon>Rhizobium</taxon>
    </lineage>
</organism>
<dbReference type="EMBL" id="FMAH01000027">
    <property type="protein sequence ID" value="SCB37931.1"/>
    <property type="molecule type" value="Genomic_DNA"/>
</dbReference>
<feature type="transmembrane region" description="Helical" evidence="7">
    <location>
        <begin position="261"/>
        <end position="283"/>
    </location>
</feature>